<proteinExistence type="predicted"/>
<reference evidence="1 2" key="1">
    <citation type="submission" date="2024-07" db="EMBL/GenBank/DDBJ databases">
        <title>Characterization of a bacterium isolated from hydrolysated instant sea cucumber by whole-genome sequencing and metabolomics.</title>
        <authorList>
            <person name="Luo X."/>
            <person name="Zhang Z."/>
            <person name="Zheng Z."/>
            <person name="Zhang W."/>
            <person name="Ming T."/>
            <person name="Jiao L."/>
            <person name="Su X."/>
            <person name="Kong F."/>
            <person name="Xu J."/>
        </authorList>
    </citation>
    <scope>NUCLEOTIDE SEQUENCE [LARGE SCALE GENOMIC DNA]</scope>
    <source>
        <strain evidence="1 2">XL-2024</strain>
    </source>
</reference>
<evidence type="ECO:0008006" key="3">
    <source>
        <dbReference type="Google" id="ProtNLM"/>
    </source>
</evidence>
<name>A0ABV3W197_9BACI</name>
<dbReference type="EMBL" id="JBFRHK010000011">
    <property type="protein sequence ID" value="MEX3746843.1"/>
    <property type="molecule type" value="Genomic_DNA"/>
</dbReference>
<accession>A0ABV3W197</accession>
<dbReference type="Proteomes" id="UP001558534">
    <property type="component" value="Unassembled WGS sequence"/>
</dbReference>
<evidence type="ECO:0000313" key="2">
    <source>
        <dbReference type="Proteomes" id="UP001558534"/>
    </source>
</evidence>
<protein>
    <recommendedName>
        <fullName evidence="3">Transposase</fullName>
    </recommendedName>
</protein>
<dbReference type="RefSeq" id="WP_368637424.1">
    <property type="nucleotide sequence ID" value="NZ_JBFRHK010000011.1"/>
</dbReference>
<comment type="caution">
    <text evidence="1">The sequence shown here is derived from an EMBL/GenBank/DDBJ whole genome shotgun (WGS) entry which is preliminary data.</text>
</comment>
<organism evidence="1 2">
    <name type="scientific">Lysinibacillus xylanilyticus</name>
    <dbReference type="NCBI Taxonomy" id="582475"/>
    <lineage>
        <taxon>Bacteria</taxon>
        <taxon>Bacillati</taxon>
        <taxon>Bacillota</taxon>
        <taxon>Bacilli</taxon>
        <taxon>Bacillales</taxon>
        <taxon>Bacillaceae</taxon>
        <taxon>Lysinibacillus</taxon>
    </lineage>
</organism>
<gene>
    <name evidence="1" type="ORF">AB1300_17110</name>
</gene>
<sequence>MIMQLVCEKPDVYKVSQLNQDNLWKKIIADLFEDFLLFFLPELHAEVDFSKRVEFLQQELFKEIIEYRQGRKIADQIAKVHLKDGKEQWILVHTEVQAIDEVHFAKRMFEYFYRISDRYGKKVVAIAIFTNKSTKSTNQYHDKYYGTEIKYTFNKFVVSDFDEEALKKSPKLFSKALLASIYLNRTKNKMSLRTAYKRALLREVWLLNNIERTEIRALLYFIDYLLKLPKSMSEQLVKDIKDEISGEEEILNLYKEDLPPTLAGVLELERQEGFKQGIEQGIEQGIKQIIIGLIEKGAEDEWIAEVAKLPVAKVQQIRKELKSC</sequence>
<evidence type="ECO:0000313" key="1">
    <source>
        <dbReference type="EMBL" id="MEX3746843.1"/>
    </source>
</evidence>
<keyword evidence="2" id="KW-1185">Reference proteome</keyword>